<sequence length="95" mass="10957">MKRMNNNWKELETISQNRVEWRVLMGVLCSLMRSNKINGYSNMCNVYYTSINVEVDVDVDEDVDDGDGDVDSDDVDDDDDKCILNRLFLLSLLSI</sequence>
<reference evidence="1 2" key="1">
    <citation type="submission" date="2018-11" db="EMBL/GenBank/DDBJ databases">
        <authorList>
            <consortium name="Pathogen Informatics"/>
        </authorList>
    </citation>
    <scope>NUCLEOTIDE SEQUENCE [LARGE SCALE GENOMIC DNA]</scope>
    <source>
        <strain>Denwood</strain>
        <strain evidence="2">Zambia</strain>
    </source>
</reference>
<accession>A0A183PAC4</accession>
<proteinExistence type="predicted"/>
<organism evidence="1 2">
    <name type="scientific">Schistosoma mattheei</name>
    <dbReference type="NCBI Taxonomy" id="31246"/>
    <lineage>
        <taxon>Eukaryota</taxon>
        <taxon>Metazoa</taxon>
        <taxon>Spiralia</taxon>
        <taxon>Lophotrochozoa</taxon>
        <taxon>Platyhelminthes</taxon>
        <taxon>Trematoda</taxon>
        <taxon>Digenea</taxon>
        <taxon>Strigeidida</taxon>
        <taxon>Schistosomatoidea</taxon>
        <taxon>Schistosomatidae</taxon>
        <taxon>Schistosoma</taxon>
    </lineage>
</organism>
<dbReference type="AlphaFoldDB" id="A0A183PAC4"/>
<dbReference type="Proteomes" id="UP000269396">
    <property type="component" value="Unassembled WGS sequence"/>
</dbReference>
<evidence type="ECO:0000313" key="1">
    <source>
        <dbReference type="EMBL" id="VDP57733.1"/>
    </source>
</evidence>
<name>A0A183PAC4_9TREM</name>
<gene>
    <name evidence="1" type="ORF">SMTD_LOCUS11309</name>
</gene>
<protein>
    <submittedName>
        <fullName evidence="1">Uncharacterized protein</fullName>
    </submittedName>
</protein>
<keyword evidence="2" id="KW-1185">Reference proteome</keyword>
<evidence type="ECO:0000313" key="2">
    <source>
        <dbReference type="Proteomes" id="UP000269396"/>
    </source>
</evidence>
<dbReference type="EMBL" id="UZAL01031343">
    <property type="protein sequence ID" value="VDP57733.1"/>
    <property type="molecule type" value="Genomic_DNA"/>
</dbReference>